<dbReference type="AlphaFoldDB" id="A0A0W8FIY7"/>
<dbReference type="Gene3D" id="3.40.50.10630">
    <property type="entry name" value="Uracil-DNA glycosylase-like"/>
    <property type="match status" value="1"/>
</dbReference>
<dbReference type="InterPro" id="IPR002478">
    <property type="entry name" value="PUA"/>
</dbReference>
<comment type="caution">
    <text evidence="5">The sequence shown here is derived from an EMBL/GenBank/DDBJ whole genome shotgun (WGS) entry which is preliminary data.</text>
</comment>
<protein>
    <submittedName>
        <fullName evidence="5">Archaeosine trna-ribosyltransferase type 2</fullName>
    </submittedName>
</protein>
<dbReference type="InterPro" id="IPR053418">
    <property type="entry name" value="Archaeosine_synthase_1"/>
</dbReference>
<dbReference type="EMBL" id="LNQE01001131">
    <property type="protein sequence ID" value="KUG20879.1"/>
    <property type="molecule type" value="Genomic_DNA"/>
</dbReference>
<dbReference type="Pfam" id="PF17884">
    <property type="entry name" value="DUF5591"/>
    <property type="match status" value="1"/>
</dbReference>
<gene>
    <name evidence="5" type="ORF">ASZ90_009367</name>
</gene>
<dbReference type="InterPro" id="IPR036974">
    <property type="entry name" value="PUA_sf"/>
</dbReference>
<dbReference type="SUPFAM" id="SSF88697">
    <property type="entry name" value="PUA domain-like"/>
    <property type="match status" value="1"/>
</dbReference>
<dbReference type="CDD" id="cd21149">
    <property type="entry name" value="PUA_archaeosine_TGT"/>
    <property type="match status" value="1"/>
</dbReference>
<dbReference type="Gene3D" id="2.30.130.10">
    <property type="entry name" value="PUA domain"/>
    <property type="match status" value="1"/>
</dbReference>
<dbReference type="GO" id="GO:0003723">
    <property type="term" value="F:RNA binding"/>
    <property type="evidence" value="ECO:0007669"/>
    <property type="project" value="InterPro"/>
</dbReference>
<dbReference type="InterPro" id="IPR036895">
    <property type="entry name" value="Uracil-DNA_glycosylase-like_sf"/>
</dbReference>
<dbReference type="Pfam" id="PF01472">
    <property type="entry name" value="PUA"/>
    <property type="match status" value="1"/>
</dbReference>
<dbReference type="SMART" id="SM00359">
    <property type="entry name" value="PUA"/>
    <property type="match status" value="1"/>
</dbReference>
<name>A0A0W8FIY7_9ZZZZ</name>
<proteinExistence type="inferred from homology"/>
<dbReference type="PROSITE" id="PS50890">
    <property type="entry name" value="PUA"/>
    <property type="match status" value="1"/>
</dbReference>
<evidence type="ECO:0000256" key="1">
    <source>
        <dbReference type="ARBA" id="ARBA00005030"/>
    </source>
</evidence>
<organism evidence="5">
    <name type="scientific">hydrocarbon metagenome</name>
    <dbReference type="NCBI Taxonomy" id="938273"/>
    <lineage>
        <taxon>unclassified sequences</taxon>
        <taxon>metagenomes</taxon>
        <taxon>ecological metagenomes</taxon>
    </lineage>
</organism>
<dbReference type="NCBIfam" id="NF040592">
    <property type="entry name" value="tRNA_mod_ArcS"/>
    <property type="match status" value="1"/>
</dbReference>
<dbReference type="SUPFAM" id="SSF52141">
    <property type="entry name" value="Uracil-DNA glycosylase-like"/>
    <property type="match status" value="1"/>
</dbReference>
<evidence type="ECO:0000256" key="2">
    <source>
        <dbReference type="ARBA" id="ARBA00008906"/>
    </source>
</evidence>
<evidence type="ECO:0000256" key="3">
    <source>
        <dbReference type="ARBA" id="ARBA00022694"/>
    </source>
</evidence>
<dbReference type="InterPro" id="IPR040777">
    <property type="entry name" value="DUF5591"/>
</dbReference>
<reference evidence="5" key="1">
    <citation type="journal article" date="2015" name="Proc. Natl. Acad. Sci. U.S.A.">
        <title>Networks of energetic and metabolic interactions define dynamics in microbial communities.</title>
        <authorList>
            <person name="Embree M."/>
            <person name="Liu J.K."/>
            <person name="Al-Bassam M.M."/>
            <person name="Zengler K."/>
        </authorList>
    </citation>
    <scope>NUCLEOTIDE SEQUENCE</scope>
</reference>
<comment type="similarity">
    <text evidence="2">Belongs to the archaeosine synthase type 1 family.</text>
</comment>
<accession>A0A0W8FIY7</accession>
<dbReference type="InterPro" id="IPR004521">
    <property type="entry name" value="Uncharacterised_CHP00451"/>
</dbReference>
<dbReference type="GO" id="GO:0016740">
    <property type="term" value="F:transferase activity"/>
    <property type="evidence" value="ECO:0007669"/>
    <property type="project" value="UniProtKB-KW"/>
</dbReference>
<dbReference type="Gene3D" id="3.20.20.105">
    <property type="entry name" value="Queuine tRNA-ribosyltransferase-like"/>
    <property type="match status" value="1"/>
</dbReference>
<evidence type="ECO:0000313" key="5">
    <source>
        <dbReference type="EMBL" id="KUG20879.1"/>
    </source>
</evidence>
<dbReference type="InterPro" id="IPR015947">
    <property type="entry name" value="PUA-like_sf"/>
</dbReference>
<keyword evidence="3" id="KW-0819">tRNA processing</keyword>
<dbReference type="InterPro" id="IPR036511">
    <property type="entry name" value="TGT-like_sf"/>
</dbReference>
<feature type="domain" description="PUA" evidence="4">
    <location>
        <begin position="475"/>
        <end position="542"/>
    </location>
</feature>
<dbReference type="SUPFAM" id="SSF51713">
    <property type="entry name" value="tRNA-guanine transglycosylase"/>
    <property type="match status" value="1"/>
</dbReference>
<dbReference type="UniPathway" id="UPA00393"/>
<evidence type="ECO:0000259" key="4">
    <source>
        <dbReference type="SMART" id="SM00359"/>
    </source>
</evidence>
<keyword evidence="5" id="KW-0808">Transferase</keyword>
<sequence length="543" mass="59741">MSRFEARARDGLARISLFEHGDRSMLLPSAVDADRLFPSLAHREQTNVPLAADPGFVRRYHRAGSDQPVSVHPAAAGEAASGDCVMVANWHTALANPRNYVAWLIALKRRVPPDTAWYAPAAALPSTACLLVYSGFDLFDFRGVDLKTAQGVFCMPEGEFPAETMDSGVCGCEGCTAGDLRAHNRRALIGEIALIRRFIQQSQIRELMEARCRADANQVAIVRLLDREYAFLEPALPVARSVPMRANSAESQNRAEVRRFAERVVARFVPPRTDVAVLLPCSARKPYSLSQSHRRFAAAIADRAHELIVTSPLGVVPRELERIYPAGHYDVPVTGYWDREESALIADILARYLMKHRYRRVIAHLEGGALAVAESAAEEAEIELERTCRGRPTGEESLRELSAALDGERRRPRRMVEGAVSWQFGIGIDTTGMSVRGRGAQLAVVRGKTQLFSIDPGTGLLRPTFDGWELLPGIYRVAIDDFVLQGDVLAPGVLAADKEIRKGDEVLVQGSHALATGRAAMGADEMLRSRRGIAIRVRKVKKL</sequence>
<dbReference type="NCBIfam" id="TIGR00451">
    <property type="entry name" value="unchar_dom_2"/>
    <property type="match status" value="1"/>
</dbReference>
<comment type="pathway">
    <text evidence="1">tRNA modification; archaeosine-tRNA biosynthesis.</text>
</comment>
<dbReference type="GO" id="GO:0006400">
    <property type="term" value="P:tRNA modification"/>
    <property type="evidence" value="ECO:0007669"/>
    <property type="project" value="InterPro"/>
</dbReference>